<reference evidence="1" key="1">
    <citation type="submission" date="2021-02" db="EMBL/GenBank/DDBJ databases">
        <authorList>
            <person name="Dougan E. K."/>
            <person name="Rhodes N."/>
            <person name="Thang M."/>
            <person name="Chan C."/>
        </authorList>
    </citation>
    <scope>NUCLEOTIDE SEQUENCE</scope>
</reference>
<gene>
    <name evidence="1" type="ORF">PGLA2088_LOCUS2806</name>
</gene>
<protein>
    <submittedName>
        <fullName evidence="1">Uncharacterized protein</fullName>
    </submittedName>
</protein>
<dbReference type="AlphaFoldDB" id="A0A813I2D0"/>
<dbReference type="EMBL" id="CAJNNW010002347">
    <property type="protein sequence ID" value="CAE8644153.1"/>
    <property type="molecule type" value="Genomic_DNA"/>
</dbReference>
<feature type="non-terminal residue" evidence="1">
    <location>
        <position position="1"/>
    </location>
</feature>
<feature type="non-terminal residue" evidence="1">
    <location>
        <position position="97"/>
    </location>
</feature>
<dbReference type="Proteomes" id="UP000626109">
    <property type="component" value="Unassembled WGS sequence"/>
</dbReference>
<name>A0A813I2D0_POLGL</name>
<sequence length="97" mass="10828">ALSLLDRWETSLARKKGLPDVSENGNFSNVRNVKYNGANLEAASFAEWIVPESEVLELDYVGERRPDPSSPVLDEDTFVKFLVALETAKCEDLITVQ</sequence>
<organism evidence="1 2">
    <name type="scientific">Polarella glacialis</name>
    <name type="common">Dinoflagellate</name>
    <dbReference type="NCBI Taxonomy" id="89957"/>
    <lineage>
        <taxon>Eukaryota</taxon>
        <taxon>Sar</taxon>
        <taxon>Alveolata</taxon>
        <taxon>Dinophyceae</taxon>
        <taxon>Suessiales</taxon>
        <taxon>Suessiaceae</taxon>
        <taxon>Polarella</taxon>
    </lineage>
</organism>
<comment type="caution">
    <text evidence="1">The sequence shown here is derived from an EMBL/GenBank/DDBJ whole genome shotgun (WGS) entry which is preliminary data.</text>
</comment>
<evidence type="ECO:0000313" key="2">
    <source>
        <dbReference type="Proteomes" id="UP000626109"/>
    </source>
</evidence>
<accession>A0A813I2D0</accession>
<proteinExistence type="predicted"/>
<evidence type="ECO:0000313" key="1">
    <source>
        <dbReference type="EMBL" id="CAE8644153.1"/>
    </source>
</evidence>